<dbReference type="EMBL" id="ATBP01000002">
    <property type="protein sequence ID" value="ETR74632.1"/>
    <property type="molecule type" value="Genomic_DNA"/>
</dbReference>
<dbReference type="AlphaFoldDB" id="A0A1V1PI95"/>
<organism evidence="1 2">
    <name type="scientific">Candidatus Magnetoglobus multicellularis str. Araruama</name>
    <dbReference type="NCBI Taxonomy" id="890399"/>
    <lineage>
        <taxon>Bacteria</taxon>
        <taxon>Pseudomonadati</taxon>
        <taxon>Thermodesulfobacteriota</taxon>
        <taxon>Desulfobacteria</taxon>
        <taxon>Desulfobacterales</taxon>
        <taxon>Desulfobacteraceae</taxon>
        <taxon>Candidatus Magnetoglobus</taxon>
    </lineage>
</organism>
<reference evidence="2" key="1">
    <citation type="submission" date="2012-11" db="EMBL/GenBank/DDBJ databases">
        <authorList>
            <person name="Lucero-Rivera Y.E."/>
            <person name="Tovar-Ramirez D."/>
        </authorList>
    </citation>
    <scope>NUCLEOTIDE SEQUENCE [LARGE SCALE GENOMIC DNA]</scope>
    <source>
        <strain evidence="2">Araruama</strain>
    </source>
</reference>
<comment type="caution">
    <text evidence="1">The sequence shown here is derived from an EMBL/GenBank/DDBJ whole genome shotgun (WGS) entry which is preliminary data.</text>
</comment>
<proteinExistence type="predicted"/>
<dbReference type="Proteomes" id="UP000189670">
    <property type="component" value="Unassembled WGS sequence"/>
</dbReference>
<gene>
    <name evidence="1" type="ORF">OMM_06230</name>
</gene>
<protein>
    <submittedName>
        <fullName evidence="1">SEC-C motif domain containing protein</fullName>
    </submittedName>
</protein>
<dbReference type="InterPro" id="IPR004027">
    <property type="entry name" value="SEC_C_motif"/>
</dbReference>
<dbReference type="Gene3D" id="3.10.450.50">
    <property type="match status" value="1"/>
</dbReference>
<evidence type="ECO:0000313" key="1">
    <source>
        <dbReference type="EMBL" id="ETR74632.1"/>
    </source>
</evidence>
<dbReference type="SUPFAM" id="SSF103642">
    <property type="entry name" value="Sec-C motif"/>
    <property type="match status" value="1"/>
</dbReference>
<name>A0A1V1PI95_9BACT</name>
<accession>A0A1V1PI95</accession>
<dbReference type="Pfam" id="PF02810">
    <property type="entry name" value="SEC-C"/>
    <property type="match status" value="1"/>
</dbReference>
<sequence length="108" mass="12543">MTTQSKNIGRNDPCPCGSGYKYKKCCMYKTKKDSQTPYMEHPDHPWMNNIGLPPDVAPGEKPTQEMVDKISLIFQQKFRNSPFWEAMVDDLGEERANEILKEYRPTLK</sequence>
<evidence type="ECO:0000313" key="2">
    <source>
        <dbReference type="Proteomes" id="UP000189670"/>
    </source>
</evidence>